<evidence type="ECO:0000313" key="1">
    <source>
        <dbReference type="EMBL" id="CAI2168829.1"/>
    </source>
</evidence>
<evidence type="ECO:0000313" key="2">
    <source>
        <dbReference type="Proteomes" id="UP001153678"/>
    </source>
</evidence>
<gene>
    <name evidence="1" type="ORF">FWILDA_LOCUS3778</name>
</gene>
<protein>
    <submittedName>
        <fullName evidence="1">5806_t:CDS:1</fullName>
    </submittedName>
</protein>
<sequence>MTLTLIEANHTVWIQNKARIGCYTHSAATKDNEAGHFDWNDGGFANEGEWAHNGYSLNIPDEISTYWLAFQIGGSLEDDKWRGPFNNDGDKCWHFTGTLESWDIFEC</sequence>
<accession>A0A9W4SJ27</accession>
<dbReference type="AlphaFoldDB" id="A0A9W4SJ27"/>
<dbReference type="Proteomes" id="UP001153678">
    <property type="component" value="Unassembled WGS sequence"/>
</dbReference>
<keyword evidence="2" id="KW-1185">Reference proteome</keyword>
<reference evidence="1" key="1">
    <citation type="submission" date="2022-08" db="EMBL/GenBank/DDBJ databases">
        <authorList>
            <person name="Kallberg Y."/>
            <person name="Tangrot J."/>
            <person name="Rosling A."/>
        </authorList>
    </citation>
    <scope>NUCLEOTIDE SEQUENCE</scope>
    <source>
        <strain evidence="1">Wild A</strain>
    </source>
</reference>
<dbReference type="EMBL" id="CAMKVN010000524">
    <property type="protein sequence ID" value="CAI2168829.1"/>
    <property type="molecule type" value="Genomic_DNA"/>
</dbReference>
<organism evidence="1 2">
    <name type="scientific">Funneliformis geosporum</name>
    <dbReference type="NCBI Taxonomy" id="1117311"/>
    <lineage>
        <taxon>Eukaryota</taxon>
        <taxon>Fungi</taxon>
        <taxon>Fungi incertae sedis</taxon>
        <taxon>Mucoromycota</taxon>
        <taxon>Glomeromycotina</taxon>
        <taxon>Glomeromycetes</taxon>
        <taxon>Glomerales</taxon>
        <taxon>Glomeraceae</taxon>
        <taxon>Funneliformis</taxon>
    </lineage>
</organism>
<dbReference type="OrthoDB" id="2322851at2759"/>
<proteinExistence type="predicted"/>
<name>A0A9W4SJ27_9GLOM</name>
<comment type="caution">
    <text evidence="1">The sequence shown here is derived from an EMBL/GenBank/DDBJ whole genome shotgun (WGS) entry which is preliminary data.</text>
</comment>